<keyword evidence="7" id="KW-0812">Transmembrane</keyword>
<comment type="caution">
    <text evidence="10">The sequence shown here is derived from an EMBL/GenBank/DDBJ whole genome shotgun (WGS) entry which is preliminary data.</text>
</comment>
<evidence type="ECO:0000256" key="6">
    <source>
        <dbReference type="RuleBase" id="RU003983"/>
    </source>
</evidence>
<gene>
    <name evidence="10" type="ORF">NX784_07870</name>
</gene>
<name>A0ABT1ZNN7_9BURK</name>
<dbReference type="CDD" id="cd07332">
    <property type="entry name" value="M48C_Oma1_like"/>
    <property type="match status" value="1"/>
</dbReference>
<dbReference type="InterPro" id="IPR055518">
    <property type="entry name" value="DUF7092"/>
</dbReference>
<evidence type="ECO:0000313" key="10">
    <source>
        <dbReference type="EMBL" id="MCS0581505.1"/>
    </source>
</evidence>
<dbReference type="InterPro" id="IPR051156">
    <property type="entry name" value="Mito/Outer_Membr_Metalloprot"/>
</dbReference>
<keyword evidence="1 6" id="KW-0645">Protease</keyword>
<feature type="transmembrane region" description="Helical" evidence="7">
    <location>
        <begin position="91"/>
        <end position="113"/>
    </location>
</feature>
<evidence type="ECO:0000256" key="4">
    <source>
        <dbReference type="ARBA" id="ARBA00022833"/>
    </source>
</evidence>
<dbReference type="RefSeq" id="WP_258816098.1">
    <property type="nucleotide sequence ID" value="NZ_JANUGW010000004.1"/>
</dbReference>
<dbReference type="Pfam" id="PF23368">
    <property type="entry name" value="DUF7092"/>
    <property type="match status" value="1"/>
</dbReference>
<keyword evidence="3 6" id="KW-0378">Hydrolase</keyword>
<keyword evidence="4 6" id="KW-0862">Zinc</keyword>
<accession>A0ABT1ZNN7</accession>
<evidence type="ECO:0000256" key="3">
    <source>
        <dbReference type="ARBA" id="ARBA00022801"/>
    </source>
</evidence>
<comment type="cofactor">
    <cofactor evidence="6">
        <name>Zn(2+)</name>
        <dbReference type="ChEBI" id="CHEBI:29105"/>
    </cofactor>
    <text evidence="6">Binds 1 zinc ion per subunit.</text>
</comment>
<dbReference type="PANTHER" id="PTHR22726">
    <property type="entry name" value="METALLOENDOPEPTIDASE OMA1"/>
    <property type="match status" value="1"/>
</dbReference>
<sequence>MIAAQFFDGHSARLQPVGLDVRAGHLHVDAPDFSRSYPLSTIVMTEPFERAPLVLRLGDASCEIPYGPQRQAMLAALGYDKSRVERWQANWPAALVALVLLLALLAAGFFWGLPAAAERIAAHLPASVDKTLGQAALAGLEARGFVTPSRLSEDRIAEVQALLPRALPAHPRVPVRVLVRASTILGANALALPDGTIVVTDDMVRLGFGDDNELDEDGKAGLLGVLGHEVGHIELRHATRAMTGSSLTAALSATLFGDFSAVAAGLPAVLTQMQYSRAMELQADDYAVGVLRRNGLSPDALATALQALERQHPGESNMPRWLRQSMTYLSTHPATAERIARLHAAAHP</sequence>
<feature type="domain" description="Peptidase M48" evidence="8">
    <location>
        <begin position="168"/>
        <end position="344"/>
    </location>
</feature>
<dbReference type="PANTHER" id="PTHR22726:SF1">
    <property type="entry name" value="METALLOENDOPEPTIDASE OMA1, MITOCHONDRIAL"/>
    <property type="match status" value="1"/>
</dbReference>
<keyword evidence="7" id="KW-1133">Transmembrane helix</keyword>
<keyword evidence="7" id="KW-0472">Membrane</keyword>
<keyword evidence="5 6" id="KW-0482">Metalloprotease</keyword>
<evidence type="ECO:0000256" key="7">
    <source>
        <dbReference type="SAM" id="Phobius"/>
    </source>
</evidence>
<dbReference type="InterPro" id="IPR001915">
    <property type="entry name" value="Peptidase_M48"/>
</dbReference>
<evidence type="ECO:0000256" key="5">
    <source>
        <dbReference type="ARBA" id="ARBA00023049"/>
    </source>
</evidence>
<dbReference type="Proteomes" id="UP001204151">
    <property type="component" value="Unassembled WGS sequence"/>
</dbReference>
<comment type="similarity">
    <text evidence="6">Belongs to the peptidase M48 family.</text>
</comment>
<feature type="domain" description="DUF7092" evidence="9">
    <location>
        <begin position="1"/>
        <end position="76"/>
    </location>
</feature>
<keyword evidence="11" id="KW-1185">Reference proteome</keyword>
<protein>
    <submittedName>
        <fullName evidence="10">M48 family metallopeptidase</fullName>
    </submittedName>
</protein>
<dbReference type="Gene3D" id="3.30.2010.10">
    <property type="entry name" value="Metalloproteases ('zincins'), catalytic domain"/>
    <property type="match status" value="1"/>
</dbReference>
<evidence type="ECO:0000259" key="8">
    <source>
        <dbReference type="Pfam" id="PF01435"/>
    </source>
</evidence>
<dbReference type="Pfam" id="PF01435">
    <property type="entry name" value="Peptidase_M48"/>
    <property type="match status" value="1"/>
</dbReference>
<evidence type="ECO:0000256" key="1">
    <source>
        <dbReference type="ARBA" id="ARBA00022670"/>
    </source>
</evidence>
<organism evidence="10 11">
    <name type="scientific">Massilia pinisoli</name>
    <dbReference type="NCBI Taxonomy" id="1772194"/>
    <lineage>
        <taxon>Bacteria</taxon>
        <taxon>Pseudomonadati</taxon>
        <taxon>Pseudomonadota</taxon>
        <taxon>Betaproteobacteria</taxon>
        <taxon>Burkholderiales</taxon>
        <taxon>Oxalobacteraceae</taxon>
        <taxon>Telluria group</taxon>
        <taxon>Massilia</taxon>
    </lineage>
</organism>
<dbReference type="EMBL" id="JANUGW010000004">
    <property type="protein sequence ID" value="MCS0581505.1"/>
    <property type="molecule type" value="Genomic_DNA"/>
</dbReference>
<proteinExistence type="inferred from homology"/>
<evidence type="ECO:0000313" key="11">
    <source>
        <dbReference type="Proteomes" id="UP001204151"/>
    </source>
</evidence>
<evidence type="ECO:0000259" key="9">
    <source>
        <dbReference type="Pfam" id="PF23368"/>
    </source>
</evidence>
<keyword evidence="2" id="KW-0479">Metal-binding</keyword>
<evidence type="ECO:0000256" key="2">
    <source>
        <dbReference type="ARBA" id="ARBA00022723"/>
    </source>
</evidence>
<reference evidence="10 11" key="1">
    <citation type="submission" date="2022-08" db="EMBL/GenBank/DDBJ databases">
        <title>Reclassification of Massilia species as members of the genera Telluria, Duganella, Pseudoduganella, Mokoshia gen. nov. and Zemynaea gen. nov. using orthogonal and non-orthogonal genome-based approaches.</title>
        <authorList>
            <person name="Bowman J.P."/>
        </authorList>
    </citation>
    <scope>NUCLEOTIDE SEQUENCE [LARGE SCALE GENOMIC DNA]</scope>
    <source>
        <strain evidence="10 11">JCM 31316</strain>
    </source>
</reference>